<dbReference type="Proteomes" id="UP000325755">
    <property type="component" value="Chromosome"/>
</dbReference>
<dbReference type="PANTHER" id="PTHR30024">
    <property type="entry name" value="ALIPHATIC SULFONATES-BINDING PROTEIN-RELATED"/>
    <property type="match status" value="1"/>
</dbReference>
<evidence type="ECO:0000256" key="4">
    <source>
        <dbReference type="ARBA" id="ARBA00022519"/>
    </source>
</evidence>
<keyword evidence="4" id="KW-0997">Cell inner membrane</keyword>
<organism evidence="6 7">
    <name type="scientific">Candidatus Methylospira mobilis</name>
    <dbReference type="NCBI Taxonomy" id="1808979"/>
    <lineage>
        <taxon>Bacteria</taxon>
        <taxon>Pseudomonadati</taxon>
        <taxon>Pseudomonadota</taxon>
        <taxon>Gammaproteobacteria</taxon>
        <taxon>Methylococcales</taxon>
        <taxon>Methylococcaceae</taxon>
        <taxon>Candidatus Methylospira</taxon>
    </lineage>
</organism>
<protein>
    <submittedName>
        <fullName evidence="6">ABC transporter substrate-binding protein</fullName>
    </submittedName>
</protein>
<proteinExistence type="predicted"/>
<evidence type="ECO:0000313" key="6">
    <source>
        <dbReference type="EMBL" id="QFY43946.1"/>
    </source>
</evidence>
<dbReference type="AlphaFoldDB" id="A0A5Q0BQH4"/>
<dbReference type="PANTHER" id="PTHR30024:SF43">
    <property type="entry name" value="BLL4572 PROTEIN"/>
    <property type="match status" value="1"/>
</dbReference>
<reference evidence="6 7" key="1">
    <citation type="submission" date="2019-09" db="EMBL/GenBank/DDBJ databases">
        <title>Ecophysiology of the spiral-shaped methanotroph Methylospira mobilis as revealed by the complete genome sequence.</title>
        <authorList>
            <person name="Oshkin I.Y."/>
            <person name="Dedysh S.N."/>
            <person name="Miroshnikov K."/>
            <person name="Danilova O.V."/>
            <person name="Hakobyan A."/>
            <person name="Liesack W."/>
        </authorList>
    </citation>
    <scope>NUCLEOTIDE SEQUENCE [LARGE SCALE GENOMIC DNA]</scope>
    <source>
        <strain evidence="6 7">Shm1</strain>
    </source>
</reference>
<evidence type="ECO:0000256" key="2">
    <source>
        <dbReference type="ARBA" id="ARBA00022448"/>
    </source>
</evidence>
<evidence type="ECO:0000256" key="3">
    <source>
        <dbReference type="ARBA" id="ARBA00022475"/>
    </source>
</evidence>
<name>A0A5Q0BQH4_9GAMM</name>
<evidence type="ECO:0000313" key="7">
    <source>
        <dbReference type="Proteomes" id="UP000325755"/>
    </source>
</evidence>
<keyword evidence="7" id="KW-1185">Reference proteome</keyword>
<evidence type="ECO:0000256" key="1">
    <source>
        <dbReference type="ARBA" id="ARBA00004308"/>
    </source>
</evidence>
<comment type="subcellular location">
    <subcellularLocation>
        <location evidence="1">Endomembrane system</location>
    </subcellularLocation>
</comment>
<keyword evidence="3" id="KW-1003">Cell membrane</keyword>
<keyword evidence="5" id="KW-0472">Membrane</keyword>
<dbReference type="InterPro" id="IPR044527">
    <property type="entry name" value="NrtA/CpmA_ABC-bd_dom"/>
</dbReference>
<sequence>MNIDGLKLKLGFVPLNDCAPLVIALEKGFFRNHGLDVSLVKEASWANIRDKVSVGMLDGAQMLAGMPLAATLGMEAMGQAMITGFTMSLNGNAVTVSNALYARLQQLDAEALAVRPLSATTLHRLVVQDKADGRPPLRAAIVYPSSTHNYLLRYWLASSGIDPDRDMELVVVPPPHMTGQLRDGRIDMCCVGEPWNTRAVAEGIGHVLIASYEIWNNHPEKVFAVTRQWSHRHPEVHRTLIMALLEATRWLDVPENRREASEILSRRAYLNVDARLLRNGLEGAFRYSLGDEPAALPDFHVFHRYAANLPWLSHAEWIVTQMIRWGQLPSTLDVKEAAAEVFRPDIYREAASAMGIATPPENIKPEGAHTQNWLLTTPSDTFTMGADCFFDRGPFDRERSNTCLAGLAQQKQ</sequence>
<evidence type="ECO:0000256" key="5">
    <source>
        <dbReference type="ARBA" id="ARBA00023136"/>
    </source>
</evidence>
<dbReference type="EMBL" id="CP044205">
    <property type="protein sequence ID" value="QFY43946.1"/>
    <property type="molecule type" value="Genomic_DNA"/>
</dbReference>
<accession>A0A5Q0BQH4</accession>
<dbReference type="Pfam" id="PF13379">
    <property type="entry name" value="NMT1_2"/>
    <property type="match status" value="1"/>
</dbReference>
<dbReference type="OrthoDB" id="9815454at2"/>
<dbReference type="CDD" id="cd13553">
    <property type="entry name" value="PBP2_NrtA_CpmA_like"/>
    <property type="match status" value="1"/>
</dbReference>
<dbReference type="InParanoid" id="A0A5Q0BQH4"/>
<gene>
    <name evidence="6" type="ORF">F6R98_16000</name>
</gene>
<dbReference type="RefSeq" id="WP_153249919.1">
    <property type="nucleotide sequence ID" value="NZ_CP044205.1"/>
</dbReference>
<dbReference type="KEGG" id="mmob:F6R98_16000"/>
<dbReference type="GO" id="GO:0012505">
    <property type="term" value="C:endomembrane system"/>
    <property type="evidence" value="ECO:0007669"/>
    <property type="project" value="UniProtKB-SubCell"/>
</dbReference>
<dbReference type="SUPFAM" id="SSF53850">
    <property type="entry name" value="Periplasmic binding protein-like II"/>
    <property type="match status" value="1"/>
</dbReference>
<keyword evidence="2" id="KW-0813">Transport</keyword>
<dbReference type="Gene3D" id="3.40.190.10">
    <property type="entry name" value="Periplasmic binding protein-like II"/>
    <property type="match status" value="2"/>
</dbReference>